<reference evidence="5 6" key="1">
    <citation type="submission" date="2022-10" db="EMBL/GenBank/DDBJ databases">
        <title>Draft genome assembly of moderately radiation resistant bacterium Metabacillus halosaccharovorans.</title>
        <authorList>
            <person name="Pal S."/>
            <person name="Gopinathan A."/>
        </authorList>
    </citation>
    <scope>NUCLEOTIDE SEQUENCE [LARGE SCALE GENOMIC DNA]</scope>
    <source>
        <strain evidence="5 6">VITHBRA001</strain>
    </source>
</reference>
<evidence type="ECO:0000259" key="4">
    <source>
        <dbReference type="PROSITE" id="PS52004"/>
    </source>
</evidence>
<dbReference type="InterPro" id="IPR014031">
    <property type="entry name" value="Ketoacyl_synth_C"/>
</dbReference>
<dbReference type="Gene3D" id="3.40.47.10">
    <property type="match status" value="1"/>
</dbReference>
<dbReference type="Proteomes" id="UP001526147">
    <property type="component" value="Unassembled WGS sequence"/>
</dbReference>
<gene>
    <name evidence="5" type="ORF">OIH86_06460</name>
</gene>
<dbReference type="SMART" id="SM00825">
    <property type="entry name" value="PKS_KS"/>
    <property type="match status" value="1"/>
</dbReference>
<sequence length="403" mass="43702">MSKMVVTGYGIKAPNTANIHQFLHHLKNGTCCLEIVTNLSGKHKSTIVGLIDNQTLQPSQDKLYKRLPRTALLGIAAGKEALTYAKIGNTEKKKVGVFFGISVGNIGDYEFQRALVNANQHNEREIPITFGHIGNYHSITSSISYFLGGNDVTKTISTGCTSSLEAIQDAIVYLKSGLIDIAIVGGVDSPISKAAFYSFSKTKVLPINQSLEEGAVPFQSSSKGFAMAEGAGVIVLERDSDALHRGADIFGEIDNIVSNNDGVHIYSLDASGDKMIKALREAVNNRVPDYVNSQALGIQINDRIEKKASKELFNHTVPFTSIKSMIGNPFGAIGIIQVISSLLSINNNFIPPTIRTDKSGYEEMNIAMKPIFKPINEVAITNHGYGGNNASAYIKRYKKEETT</sequence>
<comment type="caution">
    <text evidence="5">The sequence shown here is derived from an EMBL/GenBank/DDBJ whole genome shotgun (WGS) entry which is preliminary data.</text>
</comment>
<organism evidence="5 6">
    <name type="scientific">Metabacillus halosaccharovorans</name>
    <dbReference type="NCBI Taxonomy" id="930124"/>
    <lineage>
        <taxon>Bacteria</taxon>
        <taxon>Bacillati</taxon>
        <taxon>Bacillota</taxon>
        <taxon>Bacilli</taxon>
        <taxon>Bacillales</taxon>
        <taxon>Bacillaceae</taxon>
        <taxon>Metabacillus</taxon>
    </lineage>
</organism>
<dbReference type="Pfam" id="PF02801">
    <property type="entry name" value="Ketoacyl-synt_C"/>
    <property type="match status" value="1"/>
</dbReference>
<dbReference type="InterPro" id="IPR014030">
    <property type="entry name" value="Ketoacyl_synth_N"/>
</dbReference>
<dbReference type="PROSITE" id="PS52004">
    <property type="entry name" value="KS3_2"/>
    <property type="match status" value="1"/>
</dbReference>
<dbReference type="EMBL" id="JAOYEY010000031">
    <property type="protein sequence ID" value="MCV9885288.1"/>
    <property type="molecule type" value="Genomic_DNA"/>
</dbReference>
<evidence type="ECO:0000256" key="2">
    <source>
        <dbReference type="ARBA" id="ARBA00022679"/>
    </source>
</evidence>
<dbReference type="PANTHER" id="PTHR11712">
    <property type="entry name" value="POLYKETIDE SYNTHASE-RELATED"/>
    <property type="match status" value="1"/>
</dbReference>
<protein>
    <submittedName>
        <fullName evidence="5">Beta-ketoacyl synthase</fullName>
    </submittedName>
</protein>
<feature type="domain" description="Ketosynthase family 3 (KS3)" evidence="4">
    <location>
        <begin position="1"/>
        <end position="396"/>
    </location>
</feature>
<evidence type="ECO:0000256" key="3">
    <source>
        <dbReference type="RuleBase" id="RU003694"/>
    </source>
</evidence>
<dbReference type="Pfam" id="PF00109">
    <property type="entry name" value="ketoacyl-synt"/>
    <property type="match status" value="1"/>
</dbReference>
<comment type="similarity">
    <text evidence="1 3">Belongs to the thiolase-like superfamily. Beta-ketoacyl-ACP synthases family.</text>
</comment>
<keyword evidence="6" id="KW-1185">Reference proteome</keyword>
<keyword evidence="2 3" id="KW-0808">Transferase</keyword>
<dbReference type="InterPro" id="IPR020841">
    <property type="entry name" value="PKS_Beta-ketoAc_synthase_dom"/>
</dbReference>
<dbReference type="InterPro" id="IPR016039">
    <property type="entry name" value="Thiolase-like"/>
</dbReference>
<accession>A0ABT3DDZ0</accession>
<dbReference type="PANTHER" id="PTHR11712:SF336">
    <property type="entry name" value="3-OXOACYL-[ACYL-CARRIER-PROTEIN] SYNTHASE, MITOCHONDRIAL"/>
    <property type="match status" value="1"/>
</dbReference>
<dbReference type="RefSeq" id="WP_264142096.1">
    <property type="nucleotide sequence ID" value="NZ_CP162630.1"/>
</dbReference>
<dbReference type="InterPro" id="IPR000794">
    <property type="entry name" value="Beta-ketoacyl_synthase"/>
</dbReference>
<evidence type="ECO:0000256" key="1">
    <source>
        <dbReference type="ARBA" id="ARBA00008467"/>
    </source>
</evidence>
<proteinExistence type="inferred from homology"/>
<evidence type="ECO:0000313" key="6">
    <source>
        <dbReference type="Proteomes" id="UP001526147"/>
    </source>
</evidence>
<name>A0ABT3DDZ0_9BACI</name>
<evidence type="ECO:0000313" key="5">
    <source>
        <dbReference type="EMBL" id="MCV9885288.1"/>
    </source>
</evidence>
<dbReference type="SUPFAM" id="SSF53901">
    <property type="entry name" value="Thiolase-like"/>
    <property type="match status" value="2"/>
</dbReference>